<dbReference type="InterPro" id="IPR037873">
    <property type="entry name" value="BamE-like"/>
</dbReference>
<dbReference type="Gene3D" id="3.30.1450.10">
    <property type="match status" value="1"/>
</dbReference>
<name>A0ABT1WFH7_9BURK</name>
<dbReference type="Pfam" id="PF04355">
    <property type="entry name" value="BamE"/>
    <property type="match status" value="1"/>
</dbReference>
<keyword evidence="6" id="KW-1185">Reference proteome</keyword>
<comment type="caution">
    <text evidence="5">The sequence shown here is derived from an EMBL/GenBank/DDBJ whole genome shotgun (WGS) entry which is preliminary data.</text>
</comment>
<dbReference type="SUPFAM" id="SSF54427">
    <property type="entry name" value="NTF2-like"/>
    <property type="match status" value="1"/>
</dbReference>
<evidence type="ECO:0000256" key="2">
    <source>
        <dbReference type="ARBA" id="ARBA00023136"/>
    </source>
</evidence>
<dbReference type="Pfam" id="PF24125">
    <property type="entry name" value="Cds6_C"/>
    <property type="match status" value="1"/>
</dbReference>
<dbReference type="RefSeq" id="WP_256764035.1">
    <property type="nucleotide sequence ID" value="NZ_JANIGO010000002.1"/>
</dbReference>
<protein>
    <submittedName>
        <fullName evidence="5">Outer membrane protein assembly factor BamE</fullName>
    </submittedName>
</protein>
<dbReference type="Gene3D" id="3.10.450.50">
    <property type="match status" value="1"/>
</dbReference>
<organism evidence="5 6">
    <name type="scientific">Limnobacter humi</name>
    <dbReference type="NCBI Taxonomy" id="1778671"/>
    <lineage>
        <taxon>Bacteria</taxon>
        <taxon>Pseudomonadati</taxon>
        <taxon>Pseudomonadota</taxon>
        <taxon>Betaproteobacteria</taxon>
        <taxon>Burkholderiales</taxon>
        <taxon>Burkholderiaceae</taxon>
        <taxon>Limnobacter</taxon>
    </lineage>
</organism>
<feature type="domain" description="Cds6 C-terminal" evidence="4">
    <location>
        <begin position="169"/>
        <end position="272"/>
    </location>
</feature>
<dbReference type="InterPro" id="IPR056203">
    <property type="entry name" value="Cds6_C"/>
</dbReference>
<sequence length="276" mass="29752">MSTFDHLRASRLLSTLGLVLSVTTLAACGSIKSLKDVPEYLDSEFENVGPRDFITKVDLARIKLGMSPLQVKNKIGAPMLSNTEDQSRWDYVVKQGEGAGDEYVPYGVYFKDDKVVRVAALERPPASTVKADAAAAPAAAPAEAVPAADLLASDPAPAAGADVGDGAAIADMLSNWAAAWSSKDVAGYMGFYADSFKPSKMTRSAWEKQRKQRLSTPETISVTLSDIQVKMASDSMATVSFKQEYVSNKFKDVGHKTLKLTKASGGWKIEREEFSK</sequence>
<reference evidence="5 6" key="1">
    <citation type="submission" date="2022-07" db="EMBL/GenBank/DDBJ databases">
        <authorList>
            <person name="Xamxidin M."/>
            <person name="Wu M."/>
        </authorList>
    </citation>
    <scope>NUCLEOTIDE SEQUENCE [LARGE SCALE GENOMIC DNA]</scope>
    <source>
        <strain evidence="5 6">NBRC 111650</strain>
    </source>
</reference>
<gene>
    <name evidence="5" type="primary">bamE</name>
    <name evidence="5" type="ORF">NQT62_07420</name>
</gene>
<evidence type="ECO:0000259" key="4">
    <source>
        <dbReference type="Pfam" id="PF24125"/>
    </source>
</evidence>
<feature type="domain" description="Outer membrane protein assembly factor BamE" evidence="3">
    <location>
        <begin position="53"/>
        <end position="118"/>
    </location>
</feature>
<proteinExistence type="predicted"/>
<evidence type="ECO:0000259" key="3">
    <source>
        <dbReference type="Pfam" id="PF04355"/>
    </source>
</evidence>
<evidence type="ECO:0000313" key="6">
    <source>
        <dbReference type="Proteomes" id="UP001204142"/>
    </source>
</evidence>
<evidence type="ECO:0000313" key="5">
    <source>
        <dbReference type="EMBL" id="MCQ8896263.1"/>
    </source>
</evidence>
<keyword evidence="2" id="KW-0472">Membrane</keyword>
<dbReference type="Proteomes" id="UP001204142">
    <property type="component" value="Unassembled WGS sequence"/>
</dbReference>
<dbReference type="InterPro" id="IPR007450">
    <property type="entry name" value="BamE_dom"/>
</dbReference>
<evidence type="ECO:0000256" key="1">
    <source>
        <dbReference type="ARBA" id="ARBA00022729"/>
    </source>
</evidence>
<dbReference type="EMBL" id="JANIGO010000002">
    <property type="protein sequence ID" value="MCQ8896263.1"/>
    <property type="molecule type" value="Genomic_DNA"/>
</dbReference>
<accession>A0ABT1WFH7</accession>
<dbReference type="InterPro" id="IPR032710">
    <property type="entry name" value="NTF2-like_dom_sf"/>
</dbReference>
<keyword evidence="1" id="KW-0732">Signal</keyword>